<name>A0A4S1E0J3_9FLAO</name>
<protein>
    <submittedName>
        <fullName evidence="1">DUF4403 family protein</fullName>
    </submittedName>
</protein>
<reference evidence="1 2" key="1">
    <citation type="submission" date="2019-04" db="EMBL/GenBank/DDBJ databases">
        <authorList>
            <person name="Liu A."/>
        </authorList>
    </citation>
    <scope>NUCLEOTIDE SEQUENCE [LARGE SCALE GENOMIC DNA]</scope>
    <source>
        <strain evidence="1 2">RZ03</strain>
    </source>
</reference>
<dbReference type="RefSeq" id="WP_135875830.1">
    <property type="nucleotide sequence ID" value="NZ_SRSO01000004.1"/>
</dbReference>
<dbReference type="OrthoDB" id="1299766at2"/>
<gene>
    <name evidence="1" type="ORF">EM932_04230</name>
</gene>
<accession>A0A4S1E0J3</accession>
<proteinExistence type="predicted"/>
<organism evidence="1 2">
    <name type="scientific">Flavivirga rizhaonensis</name>
    <dbReference type="NCBI Taxonomy" id="2559571"/>
    <lineage>
        <taxon>Bacteria</taxon>
        <taxon>Pseudomonadati</taxon>
        <taxon>Bacteroidota</taxon>
        <taxon>Flavobacteriia</taxon>
        <taxon>Flavobacteriales</taxon>
        <taxon>Flavobacteriaceae</taxon>
        <taxon>Flavivirga</taxon>
    </lineage>
</organism>
<dbReference type="InterPro" id="IPR025515">
    <property type="entry name" value="DUF4403"/>
</dbReference>
<keyword evidence="2" id="KW-1185">Reference proteome</keyword>
<dbReference type="PROSITE" id="PS51257">
    <property type="entry name" value="PROKAR_LIPOPROTEIN"/>
    <property type="match status" value="1"/>
</dbReference>
<evidence type="ECO:0000313" key="1">
    <source>
        <dbReference type="EMBL" id="TGV04010.1"/>
    </source>
</evidence>
<dbReference type="EMBL" id="SRSO01000004">
    <property type="protein sequence ID" value="TGV04010.1"/>
    <property type="molecule type" value="Genomic_DNA"/>
</dbReference>
<dbReference type="AlphaFoldDB" id="A0A4S1E0J3"/>
<dbReference type="Proteomes" id="UP000307602">
    <property type="component" value="Unassembled WGS sequence"/>
</dbReference>
<comment type="caution">
    <text evidence="1">The sequence shown here is derived from an EMBL/GenBank/DDBJ whole genome shotgun (WGS) entry which is preliminary data.</text>
</comment>
<sequence>MKNFYSKFLIVTFLLSVLGCENIGELNKKPIREGQVFDYEAPESTIGASFNISLDEVEKVVNEYFSDPISEDISGEFSETYTLKTGDPLYQPNKWSKTKDPRYTPNKWIEKCVKIFGKKHCVKTKNPLYHPNKWIKTKNPSYHPNQWIYTSTKIDIGYNGKYNIVLSDQITFENIGDRKLKIEVPLSIDGSLGFKGELAKIGLLDKKNFDADVTFSFIIDVSFNSNWCPNLNVKSDIIWLKGPRIEIIGDTWMDFNLVAKIASIGIEPEVERALNNVIHCEAIKSQISKIMIPSSIPITEEHGGFSLNIKPIQIYEPIISYQSRNMNLMVGSKLAFEIGESASEQENWPLPELTKSPKIENIIDVNLPVFVEYEELEKVINLKRKELESELNIELSNAGSDVVKKIELNNFEIYPSKDRVVIGVDFEIDTNFFTGPKGQLYLTSKPVVSEKHVLSLTDVTLNASLENSSYTIMLGIMKDFFESKIEKLAVVNLSTKIESTTNETMSKIQKQLNEINELEIVIIEPNLDLSDDITNHEKYLIKNVKIKSGFEAKVNLINIGQDLLTE</sequence>
<evidence type="ECO:0000313" key="2">
    <source>
        <dbReference type="Proteomes" id="UP000307602"/>
    </source>
</evidence>
<dbReference type="Pfam" id="PF14356">
    <property type="entry name" value="DUF4403"/>
    <property type="match status" value="1"/>
</dbReference>